<accession>A0A7S4E507</accession>
<sequence>MRGIIYFSSWAISSPEPNFDELNIIGFLQTAGISLGMAMDDKVRGGALRYMRSFTKNSVSLSSKEIKKKMIWLLNECAMLAKSLLLYNLVDLYSNARFLPVSKNSNMTSLIIRCMEISTNLSLLDSSLLIESDAVYTVFLTVFDETKKVLNSRNSAVVSSRSFIFLSYKVESVSLTFKPTRYL</sequence>
<dbReference type="AlphaFoldDB" id="A0A7S4E507"/>
<evidence type="ECO:0000313" key="1">
    <source>
        <dbReference type="EMBL" id="CAE0690525.1"/>
    </source>
</evidence>
<protein>
    <submittedName>
        <fullName evidence="1">Uncharacterized protein</fullName>
    </submittedName>
</protein>
<name>A0A7S4E507_9STRA</name>
<reference evidence="1" key="1">
    <citation type="submission" date="2021-01" db="EMBL/GenBank/DDBJ databases">
        <authorList>
            <person name="Corre E."/>
            <person name="Pelletier E."/>
            <person name="Niang G."/>
            <person name="Scheremetjew M."/>
            <person name="Finn R."/>
            <person name="Kale V."/>
            <person name="Holt S."/>
            <person name="Cochrane G."/>
            <person name="Meng A."/>
            <person name="Brown T."/>
            <person name="Cohen L."/>
        </authorList>
    </citation>
    <scope>NUCLEOTIDE SEQUENCE</scope>
    <source>
        <strain evidence="1">CCMP1756</strain>
    </source>
</reference>
<dbReference type="EMBL" id="HBIW01007096">
    <property type="protein sequence ID" value="CAE0690525.1"/>
    <property type="molecule type" value="Transcribed_RNA"/>
</dbReference>
<gene>
    <name evidence="1" type="ORF">PCAL00307_LOCUS5961</name>
</gene>
<proteinExistence type="predicted"/>
<organism evidence="1">
    <name type="scientific">Pelagomonas calceolata</name>
    <dbReference type="NCBI Taxonomy" id="35677"/>
    <lineage>
        <taxon>Eukaryota</taxon>
        <taxon>Sar</taxon>
        <taxon>Stramenopiles</taxon>
        <taxon>Ochrophyta</taxon>
        <taxon>Pelagophyceae</taxon>
        <taxon>Pelagomonadales</taxon>
        <taxon>Pelagomonadaceae</taxon>
        <taxon>Pelagomonas</taxon>
    </lineage>
</organism>